<protein>
    <recommendedName>
        <fullName evidence="4">DUF4412 domain-containing protein</fullName>
    </recommendedName>
</protein>
<sequence length="318" mass="34967">MLRRSIVLVAGLFLMSGVSALAQDTTAGLAWKFEKDKAFYQKVSTKTSQSMTIMGTPTSQTQEQTFYFKWTPVKEEGGKWTIKQTIEGVSMKIDIAGNPISYDSTAPSNSGNTALAEFFKSIIGAEFTLTLDKSFKVEKVEGRDEFVKKLVQTNAQMEPLLKQLLSDDAIKQMADPSFGLIPPEPKKVGENWKNVSKLDLGPIGSYENVFTYTYKGKDAANKDFDRVEVAVALSYKAPTTGGDALPFKIKSADLKSNQDKAPGVILFNTKTGRLESSKFEIFLGGKLEVEIGGMTTPVELKQEQVTDVTTSETSFIKK</sequence>
<dbReference type="InParanoid" id="A0A6C2YN41"/>
<evidence type="ECO:0000313" key="2">
    <source>
        <dbReference type="EMBL" id="VIP03028.1"/>
    </source>
</evidence>
<evidence type="ECO:0000313" key="3">
    <source>
        <dbReference type="Proteomes" id="UP000464378"/>
    </source>
</evidence>
<feature type="chain" id="PRO_5036172768" description="DUF4412 domain-containing protein" evidence="1">
    <location>
        <begin position="23"/>
        <end position="318"/>
    </location>
</feature>
<accession>A0A6C2YN41</accession>
<feature type="signal peptide" evidence="1">
    <location>
        <begin position="1"/>
        <end position="22"/>
    </location>
</feature>
<dbReference type="RefSeq" id="WP_162658141.1">
    <property type="nucleotide sequence ID" value="NZ_LR593887.1"/>
</dbReference>
<dbReference type="AlphaFoldDB" id="A0A6C2YN41"/>
<dbReference type="EMBL" id="LR593887">
    <property type="protein sequence ID" value="VTS03172.1"/>
    <property type="molecule type" value="Genomic_DNA"/>
</dbReference>
<proteinExistence type="predicted"/>
<dbReference type="Pfam" id="PF19777">
    <property type="entry name" value="DUF6263"/>
    <property type="match status" value="1"/>
</dbReference>
<dbReference type="InterPro" id="IPR046230">
    <property type="entry name" value="DUF6263"/>
</dbReference>
<organism evidence="2">
    <name type="scientific">Tuwongella immobilis</name>
    <dbReference type="NCBI Taxonomy" id="692036"/>
    <lineage>
        <taxon>Bacteria</taxon>
        <taxon>Pseudomonadati</taxon>
        <taxon>Planctomycetota</taxon>
        <taxon>Planctomycetia</taxon>
        <taxon>Gemmatales</taxon>
        <taxon>Gemmataceae</taxon>
        <taxon>Tuwongella</taxon>
    </lineage>
</organism>
<gene>
    <name evidence="2" type="ORF">GMBLW1_09320</name>
</gene>
<evidence type="ECO:0000256" key="1">
    <source>
        <dbReference type="SAM" id="SignalP"/>
    </source>
</evidence>
<dbReference type="KEGG" id="tim:GMBLW1_09320"/>
<dbReference type="EMBL" id="LR586016">
    <property type="protein sequence ID" value="VIP03028.1"/>
    <property type="molecule type" value="Genomic_DNA"/>
</dbReference>
<keyword evidence="1" id="KW-0732">Signal</keyword>
<reference evidence="2" key="1">
    <citation type="submission" date="2019-04" db="EMBL/GenBank/DDBJ databases">
        <authorList>
            <consortium name="Science for Life Laboratories"/>
        </authorList>
    </citation>
    <scope>NUCLEOTIDE SEQUENCE</scope>
    <source>
        <strain evidence="2">MBLW1</strain>
    </source>
</reference>
<evidence type="ECO:0008006" key="4">
    <source>
        <dbReference type="Google" id="ProtNLM"/>
    </source>
</evidence>
<name>A0A6C2YN41_9BACT</name>
<dbReference type="Proteomes" id="UP000464378">
    <property type="component" value="Chromosome"/>
</dbReference>
<keyword evidence="3" id="KW-1185">Reference proteome</keyword>